<dbReference type="AlphaFoldDB" id="H0R2E5"/>
<dbReference type="InterPro" id="IPR050154">
    <property type="entry name" value="UbiB_kinase"/>
</dbReference>
<comment type="caution">
    <text evidence="4">The sequence shown here is derived from an EMBL/GenBank/DDBJ whole genome shotgun (WGS) entry which is preliminary data.</text>
</comment>
<organism evidence="4 5">
    <name type="scientific">Gordonia effusa NBRC 100432</name>
    <dbReference type="NCBI Taxonomy" id="1077974"/>
    <lineage>
        <taxon>Bacteria</taxon>
        <taxon>Bacillati</taxon>
        <taxon>Actinomycetota</taxon>
        <taxon>Actinomycetes</taxon>
        <taxon>Mycobacteriales</taxon>
        <taxon>Gordoniaceae</taxon>
        <taxon>Gordonia</taxon>
    </lineage>
</organism>
<protein>
    <recommendedName>
        <fullName evidence="3">ABC1 atypical kinase-like domain-containing protein</fullName>
    </recommendedName>
</protein>
<dbReference type="RefSeq" id="WP_007318581.1">
    <property type="nucleotide sequence ID" value="NZ_BAEH01000077.1"/>
</dbReference>
<gene>
    <name evidence="4" type="ORF">GOEFS_077_00380</name>
</gene>
<dbReference type="CDD" id="cd13970">
    <property type="entry name" value="ABC1_ADCK3"/>
    <property type="match status" value="1"/>
</dbReference>
<feature type="compositionally biased region" description="Polar residues" evidence="2">
    <location>
        <begin position="1"/>
        <end position="12"/>
    </location>
</feature>
<sequence>MIDDQVVTNESPSSEDRFGQVRAGRVRRTIPVVGFAARAAGGRLAAGLRARTGDADAVEEFHHRTAERYAELLGHSKGVLMKAGQLLSTYQMDASDAGPFAIYQQALERLQADAPPMDPTTARETAEAEFGKPIDELFERFSPEPIAAASIGQVHEAWLSDGTHVAVKIQYPGVAQAIRDDLANTELLATFMKLGMSLTPKAMRTDQRSAAAEVAERIAEEVDYRHEARNITRFADLYRGHPTIRIPDVVPELSTSRVLTMTFLDGIGWAQARSAEQDLRDRWAQTIGLFAFGGYRHGNLFNADPHPGNYRFGTDGTVGFVDFGCVKQFPEWVRRCILQTFRATIDGDRDEVFRLAGNNGFVPTDSDLTADEVYSWWRMMCGTVVGPQPHAFVSDDSAKVMRSFLEDGPAGAAGRKMTVPSDFVMLARINLGIDAVMADLGASIYTRELADSVDGIGTPRTDAFSQHMSWVRDRGLRFGLDFD</sequence>
<dbReference type="STRING" id="1077974.GOEFS_077_00380"/>
<feature type="region of interest" description="Disordered" evidence="2">
    <location>
        <begin position="1"/>
        <end position="20"/>
    </location>
</feature>
<evidence type="ECO:0000313" key="4">
    <source>
        <dbReference type="EMBL" id="GAB19246.1"/>
    </source>
</evidence>
<dbReference type="InterPro" id="IPR004147">
    <property type="entry name" value="ABC1_dom"/>
</dbReference>
<dbReference type="InterPro" id="IPR011009">
    <property type="entry name" value="Kinase-like_dom_sf"/>
</dbReference>
<dbReference type="InterPro" id="IPR034646">
    <property type="entry name" value="ADCK3_dom"/>
</dbReference>
<evidence type="ECO:0000256" key="2">
    <source>
        <dbReference type="SAM" id="MobiDB-lite"/>
    </source>
</evidence>
<dbReference type="OrthoDB" id="9795390at2"/>
<dbReference type="SUPFAM" id="SSF56112">
    <property type="entry name" value="Protein kinase-like (PK-like)"/>
    <property type="match status" value="1"/>
</dbReference>
<proteinExistence type="inferred from homology"/>
<evidence type="ECO:0000313" key="5">
    <source>
        <dbReference type="Proteomes" id="UP000035034"/>
    </source>
</evidence>
<evidence type="ECO:0000259" key="3">
    <source>
        <dbReference type="Pfam" id="PF03109"/>
    </source>
</evidence>
<dbReference type="Proteomes" id="UP000035034">
    <property type="component" value="Unassembled WGS sequence"/>
</dbReference>
<keyword evidence="5" id="KW-1185">Reference proteome</keyword>
<feature type="domain" description="ABC1 atypical kinase-like" evidence="3">
    <location>
        <begin position="109"/>
        <end position="354"/>
    </location>
</feature>
<dbReference type="Pfam" id="PF03109">
    <property type="entry name" value="ABC1"/>
    <property type="match status" value="1"/>
</dbReference>
<evidence type="ECO:0000256" key="1">
    <source>
        <dbReference type="ARBA" id="ARBA00009670"/>
    </source>
</evidence>
<dbReference type="PANTHER" id="PTHR10566">
    <property type="entry name" value="CHAPERONE-ACTIVITY OF BC1 COMPLEX CABC1 -RELATED"/>
    <property type="match status" value="1"/>
</dbReference>
<comment type="similarity">
    <text evidence="1">Belongs to the protein kinase superfamily. ADCK protein kinase family.</text>
</comment>
<dbReference type="EMBL" id="BAEH01000077">
    <property type="protein sequence ID" value="GAB19246.1"/>
    <property type="molecule type" value="Genomic_DNA"/>
</dbReference>
<dbReference type="PANTHER" id="PTHR10566:SF113">
    <property type="entry name" value="PROTEIN ACTIVITY OF BC1 COMPLEX KINASE 7, CHLOROPLASTIC"/>
    <property type="match status" value="1"/>
</dbReference>
<dbReference type="eggNOG" id="COG0661">
    <property type="taxonomic scope" value="Bacteria"/>
</dbReference>
<reference evidence="4 5" key="1">
    <citation type="submission" date="2011-12" db="EMBL/GenBank/DDBJ databases">
        <title>Whole genome shotgun sequence of Gordonia effusa NBRC 100432.</title>
        <authorList>
            <person name="Yoshida I."/>
            <person name="Takarada H."/>
            <person name="Hosoyama A."/>
            <person name="Tsuchikane K."/>
            <person name="Katsumata H."/>
            <person name="Yamazaki S."/>
            <person name="Fujita N."/>
        </authorList>
    </citation>
    <scope>NUCLEOTIDE SEQUENCE [LARGE SCALE GENOMIC DNA]</scope>
    <source>
        <strain evidence="4 5">NBRC 100432</strain>
    </source>
</reference>
<name>H0R2E5_9ACTN</name>
<accession>H0R2E5</accession>